<name>A4S8X4_OSTLU</name>
<dbReference type="InterPro" id="IPR050224">
    <property type="entry name" value="TALE_homeobox"/>
</dbReference>
<feature type="DNA-binding region" description="Homeobox" evidence="4">
    <location>
        <begin position="289"/>
        <end position="336"/>
    </location>
</feature>
<organism evidence="7 8">
    <name type="scientific">Ostreococcus lucimarinus (strain CCE9901)</name>
    <dbReference type="NCBI Taxonomy" id="436017"/>
    <lineage>
        <taxon>Eukaryota</taxon>
        <taxon>Viridiplantae</taxon>
        <taxon>Chlorophyta</taxon>
        <taxon>Mamiellophyceae</taxon>
        <taxon>Mamiellales</taxon>
        <taxon>Bathycoccaceae</taxon>
        <taxon>Ostreococcus</taxon>
    </lineage>
</organism>
<dbReference type="RefSeq" id="XP_001421834.1">
    <property type="nucleotide sequence ID" value="XM_001421797.1"/>
</dbReference>
<evidence type="ECO:0000256" key="5">
    <source>
        <dbReference type="SAM" id="MobiDB-lite"/>
    </source>
</evidence>
<dbReference type="GO" id="GO:0006355">
    <property type="term" value="P:regulation of DNA-templated transcription"/>
    <property type="evidence" value="ECO:0007669"/>
    <property type="project" value="InterPro"/>
</dbReference>
<dbReference type="Gramene" id="ABP00128">
    <property type="protein sequence ID" value="ABP00128"/>
    <property type="gene ID" value="OSTLU_27999"/>
</dbReference>
<dbReference type="InterPro" id="IPR009057">
    <property type="entry name" value="Homeodomain-like_sf"/>
</dbReference>
<keyword evidence="2 4" id="KW-0371">Homeobox</keyword>
<evidence type="ECO:0000256" key="4">
    <source>
        <dbReference type="PROSITE-ProRule" id="PRU00108"/>
    </source>
</evidence>
<dbReference type="Gene3D" id="1.10.10.60">
    <property type="entry name" value="Homeodomain-like"/>
    <property type="match status" value="1"/>
</dbReference>
<comment type="subcellular location">
    <subcellularLocation>
        <location evidence="4">Nucleus</location>
    </subcellularLocation>
</comment>
<dbReference type="HOGENOM" id="CLU_895290_0_0_1"/>
<dbReference type="KEGG" id="olu:OSTLU_27999"/>
<dbReference type="PANTHER" id="PTHR11850">
    <property type="entry name" value="HOMEOBOX PROTEIN TRANSCRIPTION FACTORS"/>
    <property type="match status" value="1"/>
</dbReference>
<dbReference type="InterPro" id="IPR008422">
    <property type="entry name" value="KN_HD"/>
</dbReference>
<dbReference type="GO" id="GO:0003677">
    <property type="term" value="F:DNA binding"/>
    <property type="evidence" value="ECO:0007669"/>
    <property type="project" value="UniProtKB-UniRule"/>
</dbReference>
<reference evidence="7 8" key="1">
    <citation type="journal article" date="2007" name="Proc. Natl. Acad. Sci. U.S.A.">
        <title>The tiny eukaryote Ostreococcus provides genomic insights into the paradox of plankton speciation.</title>
        <authorList>
            <person name="Palenik B."/>
            <person name="Grimwood J."/>
            <person name="Aerts A."/>
            <person name="Rouze P."/>
            <person name="Salamov A."/>
            <person name="Putnam N."/>
            <person name="Dupont C."/>
            <person name="Jorgensen R."/>
            <person name="Derelle E."/>
            <person name="Rombauts S."/>
            <person name="Zhou K."/>
            <person name="Otillar R."/>
            <person name="Merchant S.S."/>
            <person name="Podell S."/>
            <person name="Gaasterland T."/>
            <person name="Napoli C."/>
            <person name="Gendler K."/>
            <person name="Manuell A."/>
            <person name="Tai V."/>
            <person name="Vallon O."/>
            <person name="Piganeau G."/>
            <person name="Jancek S."/>
            <person name="Heijde M."/>
            <person name="Jabbari K."/>
            <person name="Bowler C."/>
            <person name="Lohr M."/>
            <person name="Robbens S."/>
            <person name="Werner G."/>
            <person name="Dubchak I."/>
            <person name="Pazour G.J."/>
            <person name="Ren Q."/>
            <person name="Paulsen I."/>
            <person name="Delwiche C."/>
            <person name="Schmutz J."/>
            <person name="Rokhsar D."/>
            <person name="Van de Peer Y."/>
            <person name="Moreau H."/>
            <person name="Grigoriev I.V."/>
        </authorList>
    </citation>
    <scope>NUCLEOTIDE SEQUENCE [LARGE SCALE GENOMIC DNA]</scope>
    <source>
        <strain evidence="7 8">CCE9901</strain>
    </source>
</reference>
<dbReference type="Pfam" id="PF05920">
    <property type="entry name" value="Homeobox_KN"/>
    <property type="match status" value="1"/>
</dbReference>
<evidence type="ECO:0000313" key="8">
    <source>
        <dbReference type="Proteomes" id="UP000001568"/>
    </source>
</evidence>
<dbReference type="Proteomes" id="UP000001568">
    <property type="component" value="Chromosome 16"/>
</dbReference>
<dbReference type="PROSITE" id="PS50071">
    <property type="entry name" value="HOMEOBOX_2"/>
    <property type="match status" value="1"/>
</dbReference>
<protein>
    <recommendedName>
        <fullName evidence="6">Homeobox domain-containing protein</fullName>
    </recommendedName>
</protein>
<dbReference type="STRING" id="436017.A4S8X4"/>
<dbReference type="EMBL" id="CP000596">
    <property type="protein sequence ID" value="ABP00128.1"/>
    <property type="molecule type" value="Genomic_DNA"/>
</dbReference>
<sequence>MAFSPTARATPDGLDLVLFDVDDDDGGFDFSDHGETGTDDVPFDADAWDDVLNAFDAYREDASAFDVDAFGCAAWPDLDGEAKDDDDFDGYDASRRNAAKAVREHVASALRDALSACESELSWASDEGEWETKRREAEDAAKAIKYVRSRVYARLRALGASTDTATTNRLKMLRDMFVAELRTFAARADALERRAAETLVSKNLCLNLPDPKLMLKKKFNTTLTSVLDSFDAAFEHVVAKAKTPSTKARAAASRQSEQNSGNSNAVEQQTAQGRHETHAKKILSAWLWDHFYPTDERLKPIPTRAEKEDLARQTGLTTTQVGDWFVNARARLWKPYIEGLIRGVYNDATVKKALDLQAEAAA</sequence>
<accession>A4S8X4</accession>
<evidence type="ECO:0000313" key="7">
    <source>
        <dbReference type="EMBL" id="ABP00128.1"/>
    </source>
</evidence>
<dbReference type="AlphaFoldDB" id="A4S8X4"/>
<dbReference type="eggNOG" id="KOG0773">
    <property type="taxonomic scope" value="Eukaryota"/>
</dbReference>
<feature type="compositionally biased region" description="Polar residues" evidence="5">
    <location>
        <begin position="253"/>
        <end position="272"/>
    </location>
</feature>
<dbReference type="OrthoDB" id="10056939at2759"/>
<feature type="region of interest" description="Disordered" evidence="5">
    <location>
        <begin position="244"/>
        <end position="274"/>
    </location>
</feature>
<dbReference type="SMART" id="SM00389">
    <property type="entry name" value="HOX"/>
    <property type="match status" value="1"/>
</dbReference>
<dbReference type="GeneID" id="5006006"/>
<evidence type="ECO:0000256" key="1">
    <source>
        <dbReference type="ARBA" id="ARBA00023125"/>
    </source>
</evidence>
<dbReference type="GO" id="GO:0005634">
    <property type="term" value="C:nucleus"/>
    <property type="evidence" value="ECO:0007669"/>
    <property type="project" value="UniProtKB-SubCell"/>
</dbReference>
<feature type="domain" description="Homeobox" evidence="6">
    <location>
        <begin position="287"/>
        <end position="335"/>
    </location>
</feature>
<keyword evidence="8" id="KW-1185">Reference proteome</keyword>
<proteinExistence type="predicted"/>
<keyword evidence="1 4" id="KW-0238">DNA-binding</keyword>
<dbReference type="InterPro" id="IPR001356">
    <property type="entry name" value="HD"/>
</dbReference>
<dbReference type="SUPFAM" id="SSF46689">
    <property type="entry name" value="Homeodomain-like"/>
    <property type="match status" value="1"/>
</dbReference>
<evidence type="ECO:0000256" key="3">
    <source>
        <dbReference type="ARBA" id="ARBA00023242"/>
    </source>
</evidence>
<gene>
    <name evidence="7" type="ORF">OSTLU_27999</name>
</gene>
<dbReference type="OMA" id="HETHAKK"/>
<dbReference type="CDD" id="cd00086">
    <property type="entry name" value="homeodomain"/>
    <property type="match status" value="1"/>
</dbReference>
<evidence type="ECO:0000259" key="6">
    <source>
        <dbReference type="PROSITE" id="PS50071"/>
    </source>
</evidence>
<keyword evidence="3 4" id="KW-0539">Nucleus</keyword>
<evidence type="ECO:0000256" key="2">
    <source>
        <dbReference type="ARBA" id="ARBA00023155"/>
    </source>
</evidence>